<dbReference type="InterPro" id="IPR052149">
    <property type="entry name" value="17-beta-HSD3-like"/>
</dbReference>
<gene>
    <name evidence="7" type="ORF">BDFB_001283</name>
</gene>
<keyword evidence="6" id="KW-1133">Transmembrane helix</keyword>
<dbReference type="EMBL" id="QDEB01065388">
    <property type="protein sequence ID" value="RZC36090.1"/>
    <property type="molecule type" value="Genomic_DNA"/>
</dbReference>
<dbReference type="STRING" id="1661398.A0A482VTN1"/>
<evidence type="ECO:0000313" key="8">
    <source>
        <dbReference type="Proteomes" id="UP000292052"/>
    </source>
</evidence>
<proteinExistence type="inferred from homology"/>
<dbReference type="Gene3D" id="3.40.50.720">
    <property type="entry name" value="NAD(P)-binding Rossmann-like Domain"/>
    <property type="match status" value="1"/>
</dbReference>
<dbReference type="PROSITE" id="PS00061">
    <property type="entry name" value="ADH_SHORT"/>
    <property type="match status" value="1"/>
</dbReference>
<dbReference type="Proteomes" id="UP000292052">
    <property type="component" value="Unassembled WGS sequence"/>
</dbReference>
<evidence type="ECO:0000256" key="5">
    <source>
        <dbReference type="ARBA" id="ARBA00038261"/>
    </source>
</evidence>
<keyword evidence="2" id="KW-0521">NADP</keyword>
<comment type="caution">
    <text evidence="7">The sequence shown here is derived from an EMBL/GenBank/DDBJ whole genome shotgun (WGS) entry which is preliminary data.</text>
</comment>
<dbReference type="GO" id="GO:0016491">
    <property type="term" value="F:oxidoreductase activity"/>
    <property type="evidence" value="ECO:0007669"/>
    <property type="project" value="UniProtKB-KW"/>
</dbReference>
<dbReference type="SUPFAM" id="SSF51735">
    <property type="entry name" value="NAD(P)-binding Rossmann-fold domains"/>
    <property type="match status" value="1"/>
</dbReference>
<dbReference type="CDD" id="cd05356">
    <property type="entry name" value="17beta-HSD1_like_SDR_c"/>
    <property type="match status" value="1"/>
</dbReference>
<dbReference type="OrthoDB" id="5545019at2759"/>
<dbReference type="Pfam" id="PF00106">
    <property type="entry name" value="adh_short"/>
    <property type="match status" value="1"/>
</dbReference>
<keyword evidence="4" id="KW-0496">Mitochondrion</keyword>
<keyword evidence="6" id="KW-0812">Transmembrane</keyword>
<accession>A0A482VTN1</accession>
<dbReference type="InterPro" id="IPR002347">
    <property type="entry name" value="SDR_fam"/>
</dbReference>
<keyword evidence="3" id="KW-0560">Oxidoreductase</keyword>
<dbReference type="PIRSF" id="PIRSF000126">
    <property type="entry name" value="11-beta-HSD1"/>
    <property type="match status" value="1"/>
</dbReference>
<comment type="similarity">
    <text evidence="5">Belongs to the short-chain dehydrogenases/reductases (SDR) family. 17-beta-HSD 3 subfamily.</text>
</comment>
<dbReference type="PANTHER" id="PTHR44889">
    <property type="entry name" value="INACTIVE HYDROXYSTEROID DEHYDROGENASE-LIKE PROTEIN 1"/>
    <property type="match status" value="1"/>
</dbReference>
<dbReference type="PRINTS" id="PR00081">
    <property type="entry name" value="GDHRDH"/>
</dbReference>
<protein>
    <submittedName>
        <fullName evidence="7">Hydroxysteroid dehydrogenase-like protein 1</fullName>
    </submittedName>
</protein>
<dbReference type="AlphaFoldDB" id="A0A482VTN1"/>
<evidence type="ECO:0000256" key="4">
    <source>
        <dbReference type="ARBA" id="ARBA00023128"/>
    </source>
</evidence>
<evidence type="ECO:0000256" key="6">
    <source>
        <dbReference type="SAM" id="Phobius"/>
    </source>
</evidence>
<evidence type="ECO:0000256" key="1">
    <source>
        <dbReference type="ARBA" id="ARBA00004173"/>
    </source>
</evidence>
<evidence type="ECO:0000313" key="7">
    <source>
        <dbReference type="EMBL" id="RZC36090.1"/>
    </source>
</evidence>
<dbReference type="InterPro" id="IPR020904">
    <property type="entry name" value="Sc_DH/Rdtase_CS"/>
</dbReference>
<dbReference type="PANTHER" id="PTHR44889:SF1">
    <property type="entry name" value="INACTIVE HYDROXYSTEROID DEHYDROGENASE-LIKE PROTEIN 1"/>
    <property type="match status" value="1"/>
</dbReference>
<keyword evidence="8" id="KW-1185">Reference proteome</keyword>
<evidence type="ECO:0000256" key="2">
    <source>
        <dbReference type="ARBA" id="ARBA00022857"/>
    </source>
</evidence>
<feature type="non-terminal residue" evidence="7">
    <location>
        <position position="325"/>
    </location>
</feature>
<evidence type="ECO:0000256" key="3">
    <source>
        <dbReference type="ARBA" id="ARBA00023002"/>
    </source>
</evidence>
<feature type="transmembrane region" description="Helical" evidence="6">
    <location>
        <begin position="12"/>
        <end position="32"/>
    </location>
</feature>
<comment type="subcellular location">
    <subcellularLocation>
        <location evidence="1">Mitochondrion</location>
    </subcellularLocation>
</comment>
<reference evidence="7 8" key="1">
    <citation type="submission" date="2017-03" db="EMBL/GenBank/DDBJ databases">
        <title>Genome of the blue death feigning beetle - Asbolus verrucosus.</title>
        <authorList>
            <person name="Rider S.D."/>
        </authorList>
    </citation>
    <scope>NUCLEOTIDE SEQUENCE [LARGE SCALE GENOMIC DNA]</scope>
    <source>
        <strain evidence="7">Butters</strain>
        <tissue evidence="7">Head and leg muscle</tissue>
    </source>
</reference>
<organism evidence="7 8">
    <name type="scientific">Asbolus verrucosus</name>
    <name type="common">Desert ironclad beetle</name>
    <dbReference type="NCBI Taxonomy" id="1661398"/>
    <lineage>
        <taxon>Eukaryota</taxon>
        <taxon>Metazoa</taxon>
        <taxon>Ecdysozoa</taxon>
        <taxon>Arthropoda</taxon>
        <taxon>Hexapoda</taxon>
        <taxon>Insecta</taxon>
        <taxon>Pterygota</taxon>
        <taxon>Neoptera</taxon>
        <taxon>Endopterygota</taxon>
        <taxon>Coleoptera</taxon>
        <taxon>Polyphaga</taxon>
        <taxon>Cucujiformia</taxon>
        <taxon>Tenebrionidae</taxon>
        <taxon>Pimeliinae</taxon>
        <taxon>Asbolus</taxon>
    </lineage>
</organism>
<dbReference type="PRINTS" id="PR00080">
    <property type="entry name" value="SDRFAMILY"/>
</dbReference>
<dbReference type="FunFam" id="3.40.50.720:FF:000137">
    <property type="entry name" value="Hydroxysteroid (17-beta) dehydrogenase 3"/>
    <property type="match status" value="1"/>
</dbReference>
<sequence>MLAECSPYTLLLAFVGSLVIFFFSLNTLWGLVQLIRAILAPYLLPHEEVSLLKKYGTWALITGSTDGIGKAYARELAKRGLNIILVSRNEEKLKNTAHELERDFSVKTKIISTDFSLGAKAVDLIRKELGISEVGILVNNVGKQYEYPMYLGEVSERDLWDIITVNVGAVTLLSRLLIEDMKTRGRGAIVNISSGSELQPLPLMTVYAATKAYIKSFTAALRYEYSKDGLTIQHLSPMFVNTKMNHFSDRLQKPSIFVPDADTYAKYAVGTLGKMDESTGYWAHGIQYFFTNIPPVWIRMYVGGYMNKSFRKEYFDSKGKKINLN</sequence>
<keyword evidence="6" id="KW-0472">Membrane</keyword>
<dbReference type="GO" id="GO:0005739">
    <property type="term" value="C:mitochondrion"/>
    <property type="evidence" value="ECO:0007669"/>
    <property type="project" value="UniProtKB-SubCell"/>
</dbReference>
<dbReference type="InterPro" id="IPR036291">
    <property type="entry name" value="NAD(P)-bd_dom_sf"/>
</dbReference>
<name>A0A482VTN1_ASBVE</name>